<proteinExistence type="inferred from homology"/>
<evidence type="ECO:0000256" key="5">
    <source>
        <dbReference type="ARBA" id="ARBA00022475"/>
    </source>
</evidence>
<evidence type="ECO:0000256" key="11">
    <source>
        <dbReference type="ARBA" id="ARBA00023136"/>
    </source>
</evidence>
<evidence type="ECO:0000313" key="17">
    <source>
        <dbReference type="EMBL" id="KIJ44052.1"/>
    </source>
</evidence>
<dbReference type="GO" id="GO:0015677">
    <property type="term" value="P:copper ion import"/>
    <property type="evidence" value="ECO:0007669"/>
    <property type="project" value="TreeGrafter"/>
</dbReference>
<dbReference type="PANTHER" id="PTHR32361:SF9">
    <property type="entry name" value="FERRIC REDUCTASE TRANSMEMBRANE COMPONENT 3-RELATED"/>
    <property type="match status" value="1"/>
</dbReference>
<dbReference type="Proteomes" id="UP000054279">
    <property type="component" value="Unassembled WGS sequence"/>
</dbReference>
<dbReference type="InterPro" id="IPR013121">
    <property type="entry name" value="Fe_red_NAD-bd_6"/>
</dbReference>
<sequence length="548" mass="61390">MAIFALPFTIQLYNDKLAFLHRWAGRLIWLVSALHVTLWSIQLSRDKRSSFDPTSAFSFAFDYTKFIYGWVGFISLTLLVILSIRPIRVEIYETFYVLHVLLVPLTIAFSALHFPPIAWWCWSTLVLWGAERLWRMVKFLRVNGLLGCMGGRRKERYLSHTNARPLSVFNKFNNVLNSGHLRRKSQPRDLTINTQELGIIDDSSRLNNRPQSVGAESLKSFRSGNSAAPLMASSPGYTLTPTPIHPAFHPHSRMAGYAGRGTYLPPPGYAHATLLPGRTIRLRLVPPHHFSWAPGQYVQLTIPGISLFKTHPFTIASVCDQESRLDDGREILLLIRARAGFTKDLWNYIEKLELEGKIGDKPDIQFTPPRRGVLLRAYIDGPFGSSIRAPWTSYSTVLVIAGGSGIAFGTAIMEYACLCLTGRDSKVLGSKAGGIFGGSSSQIRRVRLVWVIREFSHMQWVASIIRRCLDLIKSNALQIDIFVTNASDQPKEASTEPKLDSSHLAPPNVQYMRAGDQSLNPSQVSFNSDAANVGWDPQNELDGIPRIK</sequence>
<dbReference type="SFLD" id="SFLDS00052">
    <property type="entry name" value="Ferric_Reductase_Domain"/>
    <property type="match status" value="1"/>
</dbReference>
<dbReference type="AlphaFoldDB" id="A0A0C9VPJ3"/>
<evidence type="ECO:0000256" key="12">
    <source>
        <dbReference type="ARBA" id="ARBA00023180"/>
    </source>
</evidence>
<dbReference type="SUPFAM" id="SSF63380">
    <property type="entry name" value="Riboflavin synthase domain-like"/>
    <property type="match status" value="1"/>
</dbReference>
<dbReference type="PROSITE" id="PS51384">
    <property type="entry name" value="FAD_FR"/>
    <property type="match status" value="1"/>
</dbReference>
<dbReference type="InterPro" id="IPR017927">
    <property type="entry name" value="FAD-bd_FR_type"/>
</dbReference>
<evidence type="ECO:0000256" key="3">
    <source>
        <dbReference type="ARBA" id="ARBA00012668"/>
    </source>
</evidence>
<keyword evidence="5" id="KW-1003">Cell membrane</keyword>
<evidence type="ECO:0000256" key="7">
    <source>
        <dbReference type="ARBA" id="ARBA00022982"/>
    </source>
</evidence>
<dbReference type="CDD" id="cd06186">
    <property type="entry name" value="NOX_Duox_like_FAD_NADP"/>
    <property type="match status" value="1"/>
</dbReference>
<reference evidence="17 18" key="1">
    <citation type="submission" date="2014-06" db="EMBL/GenBank/DDBJ databases">
        <title>Evolutionary Origins and Diversification of the Mycorrhizal Mutualists.</title>
        <authorList>
            <consortium name="DOE Joint Genome Institute"/>
            <consortium name="Mycorrhizal Genomics Consortium"/>
            <person name="Kohler A."/>
            <person name="Kuo A."/>
            <person name="Nagy L.G."/>
            <person name="Floudas D."/>
            <person name="Copeland A."/>
            <person name="Barry K.W."/>
            <person name="Cichocki N."/>
            <person name="Veneault-Fourrey C."/>
            <person name="LaButti K."/>
            <person name="Lindquist E.A."/>
            <person name="Lipzen A."/>
            <person name="Lundell T."/>
            <person name="Morin E."/>
            <person name="Murat C."/>
            <person name="Riley R."/>
            <person name="Ohm R."/>
            <person name="Sun H."/>
            <person name="Tunlid A."/>
            <person name="Henrissat B."/>
            <person name="Grigoriev I.V."/>
            <person name="Hibbett D.S."/>
            <person name="Martin F."/>
        </authorList>
    </citation>
    <scope>NUCLEOTIDE SEQUENCE [LARGE SCALE GENOMIC DNA]</scope>
    <source>
        <strain evidence="17 18">SS14</strain>
    </source>
</reference>
<keyword evidence="10" id="KW-0406">Ion transport</keyword>
<feature type="transmembrane region" description="Helical" evidence="15">
    <location>
        <begin position="63"/>
        <end position="82"/>
    </location>
</feature>
<evidence type="ECO:0000256" key="6">
    <source>
        <dbReference type="ARBA" id="ARBA00022692"/>
    </source>
</evidence>
<dbReference type="Pfam" id="PF08022">
    <property type="entry name" value="FAD_binding_8"/>
    <property type="match status" value="1"/>
</dbReference>
<dbReference type="InterPro" id="IPR013130">
    <property type="entry name" value="Fe3_Rdtase_TM_dom"/>
</dbReference>
<feature type="domain" description="FAD-binding FR-type" evidence="16">
    <location>
        <begin position="261"/>
        <end position="389"/>
    </location>
</feature>
<evidence type="ECO:0000256" key="15">
    <source>
        <dbReference type="SAM" id="Phobius"/>
    </source>
</evidence>
<keyword evidence="7" id="KW-0249">Electron transport</keyword>
<evidence type="ECO:0000256" key="4">
    <source>
        <dbReference type="ARBA" id="ARBA00022448"/>
    </source>
</evidence>
<keyword evidence="4" id="KW-0813">Transport</keyword>
<name>A0A0C9VPJ3_SPHS4</name>
<dbReference type="InterPro" id="IPR039261">
    <property type="entry name" value="FNR_nucleotide-bd"/>
</dbReference>
<feature type="transmembrane region" description="Helical" evidence="15">
    <location>
        <begin position="94"/>
        <end position="111"/>
    </location>
</feature>
<organism evidence="17 18">
    <name type="scientific">Sphaerobolus stellatus (strain SS14)</name>
    <dbReference type="NCBI Taxonomy" id="990650"/>
    <lineage>
        <taxon>Eukaryota</taxon>
        <taxon>Fungi</taxon>
        <taxon>Dikarya</taxon>
        <taxon>Basidiomycota</taxon>
        <taxon>Agaricomycotina</taxon>
        <taxon>Agaricomycetes</taxon>
        <taxon>Phallomycetidae</taxon>
        <taxon>Geastrales</taxon>
        <taxon>Sphaerobolaceae</taxon>
        <taxon>Sphaerobolus</taxon>
    </lineage>
</organism>
<feature type="compositionally biased region" description="Polar residues" evidence="14">
    <location>
        <begin position="518"/>
        <end position="530"/>
    </location>
</feature>
<keyword evidence="18" id="KW-1185">Reference proteome</keyword>
<keyword evidence="12" id="KW-0325">Glycoprotein</keyword>
<keyword evidence="8 15" id="KW-1133">Transmembrane helix</keyword>
<dbReference type="InterPro" id="IPR051410">
    <property type="entry name" value="Ferric/Cupric_Reductase"/>
</dbReference>
<dbReference type="Pfam" id="PF01794">
    <property type="entry name" value="Ferric_reduct"/>
    <property type="match status" value="1"/>
</dbReference>
<dbReference type="EC" id="1.16.1.9" evidence="3"/>
<dbReference type="HOGENOM" id="CLU_497125_0_0_1"/>
<evidence type="ECO:0000256" key="1">
    <source>
        <dbReference type="ARBA" id="ARBA00004651"/>
    </source>
</evidence>
<dbReference type="Pfam" id="PF08030">
    <property type="entry name" value="NAD_binding_6"/>
    <property type="match status" value="1"/>
</dbReference>
<evidence type="ECO:0000313" key="18">
    <source>
        <dbReference type="Proteomes" id="UP000054279"/>
    </source>
</evidence>
<comment type="catalytic activity">
    <reaction evidence="13">
        <text>2 a Fe(II)-siderophore + NADP(+) + H(+) = 2 a Fe(III)-siderophore + NADPH</text>
        <dbReference type="Rhea" id="RHEA:28795"/>
        <dbReference type="Rhea" id="RHEA-COMP:11342"/>
        <dbReference type="Rhea" id="RHEA-COMP:11344"/>
        <dbReference type="ChEBI" id="CHEBI:15378"/>
        <dbReference type="ChEBI" id="CHEBI:29033"/>
        <dbReference type="ChEBI" id="CHEBI:29034"/>
        <dbReference type="ChEBI" id="CHEBI:57783"/>
        <dbReference type="ChEBI" id="CHEBI:58349"/>
        <dbReference type="EC" id="1.16.1.9"/>
    </reaction>
</comment>
<dbReference type="GO" id="GO:0052851">
    <property type="term" value="F:ferric-chelate reductase (NADPH) activity"/>
    <property type="evidence" value="ECO:0007669"/>
    <property type="project" value="UniProtKB-EC"/>
</dbReference>
<feature type="region of interest" description="Disordered" evidence="14">
    <location>
        <begin position="518"/>
        <end position="548"/>
    </location>
</feature>
<protein>
    <recommendedName>
        <fullName evidence="3">ferric-chelate reductase (NADPH)</fullName>
        <ecNumber evidence="3">1.16.1.9</ecNumber>
    </recommendedName>
</protein>
<evidence type="ECO:0000256" key="9">
    <source>
        <dbReference type="ARBA" id="ARBA00023002"/>
    </source>
</evidence>
<comment type="similarity">
    <text evidence="2">Belongs to the ferric reductase (FRE) family.</text>
</comment>
<dbReference type="Gene3D" id="3.40.50.80">
    <property type="entry name" value="Nucleotide-binding domain of ferredoxin-NADP reductase (FNR) module"/>
    <property type="match status" value="1"/>
</dbReference>
<feature type="transmembrane region" description="Helical" evidence="15">
    <location>
        <begin position="23"/>
        <end position="43"/>
    </location>
</feature>
<dbReference type="Gene3D" id="2.40.30.10">
    <property type="entry name" value="Translation factors"/>
    <property type="match status" value="1"/>
</dbReference>
<keyword evidence="6 15" id="KW-0812">Transmembrane</keyword>
<evidence type="ECO:0000256" key="8">
    <source>
        <dbReference type="ARBA" id="ARBA00022989"/>
    </source>
</evidence>
<evidence type="ECO:0000259" key="16">
    <source>
        <dbReference type="PROSITE" id="PS51384"/>
    </source>
</evidence>
<gene>
    <name evidence="17" type="ORF">M422DRAFT_252545</name>
</gene>
<evidence type="ECO:0000256" key="13">
    <source>
        <dbReference type="ARBA" id="ARBA00048483"/>
    </source>
</evidence>
<evidence type="ECO:0000256" key="14">
    <source>
        <dbReference type="SAM" id="MobiDB-lite"/>
    </source>
</evidence>
<keyword evidence="11 15" id="KW-0472">Membrane</keyword>
<keyword evidence="9" id="KW-0560">Oxidoreductase</keyword>
<dbReference type="PANTHER" id="PTHR32361">
    <property type="entry name" value="FERRIC/CUPRIC REDUCTASE TRANSMEMBRANE COMPONENT"/>
    <property type="match status" value="1"/>
</dbReference>
<dbReference type="GO" id="GO:0006879">
    <property type="term" value="P:intracellular iron ion homeostasis"/>
    <property type="evidence" value="ECO:0007669"/>
    <property type="project" value="TreeGrafter"/>
</dbReference>
<dbReference type="InterPro" id="IPR017938">
    <property type="entry name" value="Riboflavin_synthase-like_b-brl"/>
</dbReference>
<evidence type="ECO:0000256" key="10">
    <source>
        <dbReference type="ARBA" id="ARBA00023065"/>
    </source>
</evidence>
<evidence type="ECO:0000256" key="2">
    <source>
        <dbReference type="ARBA" id="ARBA00006278"/>
    </source>
</evidence>
<dbReference type="GO" id="GO:0006826">
    <property type="term" value="P:iron ion transport"/>
    <property type="evidence" value="ECO:0007669"/>
    <property type="project" value="UniProtKB-ARBA"/>
</dbReference>
<comment type="subcellular location">
    <subcellularLocation>
        <location evidence="1">Cell membrane</location>
        <topology evidence="1">Multi-pass membrane protein</topology>
    </subcellularLocation>
</comment>
<dbReference type="OrthoDB" id="10006946at2759"/>
<dbReference type="EMBL" id="KN837119">
    <property type="protein sequence ID" value="KIJ44052.1"/>
    <property type="molecule type" value="Genomic_DNA"/>
</dbReference>
<accession>A0A0C9VPJ3</accession>
<dbReference type="GO" id="GO:0005886">
    <property type="term" value="C:plasma membrane"/>
    <property type="evidence" value="ECO:0007669"/>
    <property type="project" value="UniProtKB-SubCell"/>
</dbReference>
<dbReference type="InterPro" id="IPR013112">
    <property type="entry name" value="FAD-bd_8"/>
</dbReference>